<dbReference type="Proteomes" id="UP001583193">
    <property type="component" value="Unassembled WGS sequence"/>
</dbReference>
<evidence type="ECO:0000313" key="2">
    <source>
        <dbReference type="EMBL" id="KAL1876748.1"/>
    </source>
</evidence>
<organism evidence="2 3">
    <name type="scientific">Paecilomyces lecythidis</name>
    <dbReference type="NCBI Taxonomy" id="3004212"/>
    <lineage>
        <taxon>Eukaryota</taxon>
        <taxon>Fungi</taxon>
        <taxon>Dikarya</taxon>
        <taxon>Ascomycota</taxon>
        <taxon>Pezizomycotina</taxon>
        <taxon>Eurotiomycetes</taxon>
        <taxon>Eurotiomycetidae</taxon>
        <taxon>Eurotiales</taxon>
        <taxon>Thermoascaceae</taxon>
        <taxon>Paecilomyces</taxon>
    </lineage>
</organism>
<evidence type="ECO:0000256" key="1">
    <source>
        <dbReference type="SAM" id="MobiDB-lite"/>
    </source>
</evidence>
<protein>
    <submittedName>
        <fullName evidence="2">Uncharacterized protein</fullName>
    </submittedName>
</protein>
<feature type="region of interest" description="Disordered" evidence="1">
    <location>
        <begin position="388"/>
        <end position="469"/>
    </location>
</feature>
<dbReference type="EMBL" id="JAVDPF010000015">
    <property type="protein sequence ID" value="KAL1876748.1"/>
    <property type="molecule type" value="Genomic_DNA"/>
</dbReference>
<evidence type="ECO:0000313" key="3">
    <source>
        <dbReference type="Proteomes" id="UP001583193"/>
    </source>
</evidence>
<comment type="caution">
    <text evidence="2">The sequence shown here is derived from an EMBL/GenBank/DDBJ whole genome shotgun (WGS) entry which is preliminary data.</text>
</comment>
<accession>A0ABR3XM75</accession>
<feature type="compositionally biased region" description="Low complexity" evidence="1">
    <location>
        <begin position="425"/>
        <end position="447"/>
    </location>
</feature>
<feature type="compositionally biased region" description="Polar residues" evidence="1">
    <location>
        <begin position="388"/>
        <end position="401"/>
    </location>
</feature>
<proteinExistence type="predicted"/>
<reference evidence="2 3" key="1">
    <citation type="journal article" date="2024" name="IMA Fungus">
        <title>IMA Genome - F19 : A genome assembly and annotation guide to empower mycologists, including annotated draft genome sequences of Ceratocystis pirilliformis, Diaporthe australafricana, Fusarium ophioides, Paecilomyces lecythidis, and Sporothrix stenoceras.</title>
        <authorList>
            <person name="Aylward J."/>
            <person name="Wilson A.M."/>
            <person name="Visagie C.M."/>
            <person name="Spraker J."/>
            <person name="Barnes I."/>
            <person name="Buitendag C."/>
            <person name="Ceriani C."/>
            <person name="Del Mar Angel L."/>
            <person name="du Plessis D."/>
            <person name="Fuchs T."/>
            <person name="Gasser K."/>
            <person name="Kramer D."/>
            <person name="Li W."/>
            <person name="Munsamy K."/>
            <person name="Piso A."/>
            <person name="Price J.L."/>
            <person name="Sonnekus B."/>
            <person name="Thomas C."/>
            <person name="van der Nest A."/>
            <person name="van Dijk A."/>
            <person name="van Heerden A."/>
            <person name="van Vuuren N."/>
            <person name="Yilmaz N."/>
            <person name="Duong T.A."/>
            <person name="van der Merwe N.A."/>
            <person name="Wingfield M.J."/>
            <person name="Wingfield B.D."/>
        </authorList>
    </citation>
    <scope>NUCLEOTIDE SEQUENCE [LARGE SCALE GENOMIC DNA]</scope>
    <source>
        <strain evidence="2 3">CMW 18167</strain>
    </source>
</reference>
<sequence length="469" mass="53495">MDVIIGFDPYRIVNEDDMDTTIEGAQPFTSSRLRPLFFPVLDDFTLDHENRAVNGNIYHLNGGWMLDHSGQQPPWPTMREPFPGDSGHFYRYRRPRFLSVLSDQEYQELYTRLLGSHATGKPLPRWELMTSACRVDNNRTHDVLYLMIRWFNPGAELPSDNSEQEVEWSWDDVVREHIISRRGGAVCKPKKHIRDDPQSSAAALVDDVFGICLAYRDKLKSPEVERFLRGEYYDSEYEENIRFSQQPWNSLLELAWDYTGGAFPSTGRLAQYRDRQKIAQSRLVWETCGKIIERLVSTNEWVFQAVFDEFGIDLVRDKREEREDMLSEATEYFHTSAARFMHWTLEELRDENDSCLRSGFISEYIGRQEGVALANQVLQRYTEMTKSLSPIPSPALQSGNPLPQIEPAHDPLPASKGNLPVTAPKSSHSKPSQKSSSESSGSSSSEKSGSEEGDSSSSEETASQQGDSR</sequence>
<gene>
    <name evidence="2" type="ORF">Plec18167_005156</name>
</gene>
<name>A0ABR3XM75_9EURO</name>
<keyword evidence="3" id="KW-1185">Reference proteome</keyword>